<protein>
    <submittedName>
        <fullName evidence="2">Uncharacterized protein</fullName>
    </submittedName>
</protein>
<evidence type="ECO:0000313" key="2">
    <source>
        <dbReference type="EMBL" id="PHH61500.1"/>
    </source>
</evidence>
<reference evidence="2 3" key="1">
    <citation type="submission" date="2017-06" db="EMBL/GenBank/DDBJ databases">
        <title>Ant-infecting Ophiocordyceps genomes reveal a high diversity of potential behavioral manipulation genes and a possible major role for enterotoxins.</title>
        <authorList>
            <person name="De Bekker C."/>
            <person name="Evans H.C."/>
            <person name="Brachmann A."/>
            <person name="Hughes D.P."/>
        </authorList>
    </citation>
    <scope>NUCLEOTIDE SEQUENCE [LARGE SCALE GENOMIC DNA]</scope>
    <source>
        <strain evidence="2 3">1348a</strain>
    </source>
</reference>
<name>A0A2C5Y256_9HYPO</name>
<comment type="caution">
    <text evidence="2">The sequence shown here is derived from an EMBL/GenBank/DDBJ whole genome shotgun (WGS) entry which is preliminary data.</text>
</comment>
<dbReference type="AlphaFoldDB" id="A0A2C5Y256"/>
<evidence type="ECO:0000313" key="3">
    <source>
        <dbReference type="Proteomes" id="UP000224854"/>
    </source>
</evidence>
<accession>A0A2C5Y256</accession>
<keyword evidence="3" id="KW-1185">Reference proteome</keyword>
<dbReference type="EMBL" id="NJEU01001727">
    <property type="protein sequence ID" value="PHH61500.1"/>
    <property type="molecule type" value="Genomic_DNA"/>
</dbReference>
<organism evidence="2 3">
    <name type="scientific">Ophiocordyceps australis</name>
    <dbReference type="NCBI Taxonomy" id="1399860"/>
    <lineage>
        <taxon>Eukaryota</taxon>
        <taxon>Fungi</taxon>
        <taxon>Dikarya</taxon>
        <taxon>Ascomycota</taxon>
        <taxon>Pezizomycotina</taxon>
        <taxon>Sordariomycetes</taxon>
        <taxon>Hypocreomycetidae</taxon>
        <taxon>Hypocreales</taxon>
        <taxon>Ophiocordycipitaceae</taxon>
        <taxon>Ophiocordyceps</taxon>
    </lineage>
</organism>
<evidence type="ECO:0000256" key="1">
    <source>
        <dbReference type="SAM" id="MobiDB-lite"/>
    </source>
</evidence>
<gene>
    <name evidence="2" type="ORF">CDD82_2138</name>
</gene>
<feature type="compositionally biased region" description="Low complexity" evidence="1">
    <location>
        <begin position="267"/>
        <end position="288"/>
    </location>
</feature>
<sequence>MTIGEDCMPTWPNRCWDEAVEKLHETIQHGLVHAQMVHSLGLFVRSAIINNGNRKLEEARRQGIKLDDVYIGRGLLPVWPMRTVKEDTGLTGGAALELQDYMADSSEKGPEEEGQFTHLSAQMEWADSSCSDSDGDWTCSEDEYDQVISMKNSICSEPIYEDIDDANIVHNVEVVGDSGMVDIQVLVVEDDEDIADMPEAELAVDYDGYEHHYGGGGDEAIDVEIQDGQLYCLVGCEEGKDQGQKKEENMEEQDVTMNYGQVFPGLTDDSSVDSGVDSDSGDTTSTTDNESVFSKKLESDCESIEE</sequence>
<feature type="region of interest" description="Disordered" evidence="1">
    <location>
        <begin position="261"/>
        <end position="306"/>
    </location>
</feature>
<dbReference type="Proteomes" id="UP000224854">
    <property type="component" value="Unassembled WGS sequence"/>
</dbReference>
<proteinExistence type="predicted"/>
<dbReference type="OrthoDB" id="4939762at2759"/>